<dbReference type="OrthoDB" id="10041421at2759"/>
<dbReference type="PANTHER" id="PTHR24248">
    <property type="entry name" value="ADRENERGIC RECEPTOR-RELATED G-PROTEIN COUPLED RECEPTOR"/>
    <property type="match status" value="1"/>
</dbReference>
<dbReference type="InterPro" id="IPR000819">
    <property type="entry name" value="Peptidase_M17_C"/>
</dbReference>
<evidence type="ECO:0000256" key="5">
    <source>
        <dbReference type="ARBA" id="ARBA00022989"/>
    </source>
</evidence>
<comment type="subcellular location">
    <subcellularLocation>
        <location evidence="1">Cell membrane</location>
        <topology evidence="1">Multi-pass membrane protein</topology>
    </subcellularLocation>
</comment>
<keyword evidence="10 11" id="KW-0807">Transducer</keyword>
<dbReference type="Gene3D" id="3.40.630.10">
    <property type="entry name" value="Zn peptidases"/>
    <property type="match status" value="1"/>
</dbReference>
<dbReference type="SMART" id="SM01381">
    <property type="entry name" value="7TM_GPCR_Srsx"/>
    <property type="match status" value="1"/>
</dbReference>
<evidence type="ECO:0000256" key="3">
    <source>
        <dbReference type="ARBA" id="ARBA00022475"/>
    </source>
</evidence>
<dbReference type="PROSITE" id="PS00237">
    <property type="entry name" value="G_PROTEIN_RECEP_F1_1"/>
    <property type="match status" value="1"/>
</dbReference>
<feature type="transmembrane region" description="Helical" evidence="13">
    <location>
        <begin position="620"/>
        <end position="640"/>
    </location>
</feature>
<dbReference type="AlphaFoldDB" id="A0A8S1D0A8"/>
<dbReference type="Pfam" id="PF00883">
    <property type="entry name" value="Peptidase_M17"/>
    <property type="match status" value="1"/>
</dbReference>
<keyword evidence="16" id="KW-1185">Reference proteome</keyword>
<evidence type="ECO:0000313" key="15">
    <source>
        <dbReference type="EMBL" id="CAB3373605.1"/>
    </source>
</evidence>
<keyword evidence="9" id="KW-0325">Glycoprotein</keyword>
<sequence length="1054" mass="114892">MIPDTLPCGLFAATDIASATICDGILLVCHSLEAAKKAGLPAVLLAPIEDQAAVDESLHSEGAVLRAQLPQKRLVYAPTGEINPDYDDVRSFAEAGAKAVKRALKAGVKCPLLILPSDCPEFPECDLVTLLGVLEALYVPLQLREADKSRASKVQSLHVWHSNPKRLEYVLRFGVAIEQGRFIARDLGGGDPERMAPPKFAQHLVSLFEGSKNVKISVNLDQNDLEKKYPLFGAVNRAASVIERHRGCVIDLVYRGEGAIDKTLCLVGKGVTYDTGGADIKAGGHMAGMSRDKCGASAIGGFLQTLSVLAPKGIEVRAKLGVVRNSVGENCYVADEVITARSGVRVRVGNTDAEGRMAMCDLLTEFKEDCSKEKITNAHLMTIATLTGHACLAVGLGYSICMDNGVARKEDHSRNLQKDSEVIGDPFEISTIRREDFQFHRGEGQVEDVLQCNNKPSSQTARGHQGPGAFLLLTSGLDKHGLGSSAPLKYSHLDIAASAGDLPHEPTGAPIAALAFYHLKSPSCGLVWRRVRRGRPRGKQRRRRRRRRLRRPGARAGQASASDGSRMNASACEALREAVVWQGAAVLAPLAVLAVVDVMVVLGNCLVIAAVYISSKLRTVTNLFIVSLAVADLLVGLAVLPFSSALEVFKVWLFGDTWCAIWLAVDVWMCTASILNLCAISLDRYLAVTRPVSYPTLMSPGRAKLLIAGVWVLSFVICFPPLVGWKDQKADAFFGNAAAVNTTLHDTDTVRCPWVCELTNHPGYVVYSALGSFYLPMLVMLFFYWRIYRAAVQTTRAINQGFRTTKTHRFDEQRLTLRIHRGRSSLHSKGGGGGGGGSPAGPRRLERCNTQDKIQISVSVPPPEAATSYAVHYTANGEGTAGLLGVAQPATGPQLSPSSCDSEDNQQRPRFVSKMGKRNIKAQVKRFRMETKAAKTLGIIVGVFILCWLPFFTMYVVRAFCDECIHPLVFSILFWLGYCNSAINPCIYALFSKDFRFAFKRIICRCLCNKKPVRQFTRNPNNRRKLGTRRKMTATGVPPGLPHDESDANCSDSR</sequence>
<evidence type="ECO:0000256" key="11">
    <source>
        <dbReference type="RuleBase" id="RU000688"/>
    </source>
</evidence>
<dbReference type="GO" id="GO:0006508">
    <property type="term" value="P:proteolysis"/>
    <property type="evidence" value="ECO:0007669"/>
    <property type="project" value="InterPro"/>
</dbReference>
<feature type="region of interest" description="Disordered" evidence="12">
    <location>
        <begin position="822"/>
        <end position="845"/>
    </location>
</feature>
<name>A0A8S1D0A8_9INSE</name>
<feature type="transmembrane region" description="Helical" evidence="13">
    <location>
        <begin position="968"/>
        <end position="991"/>
    </location>
</feature>
<dbReference type="InterPro" id="IPR017452">
    <property type="entry name" value="GPCR_Rhodpsn_7TM"/>
</dbReference>
<proteinExistence type="inferred from homology"/>
<evidence type="ECO:0000256" key="7">
    <source>
        <dbReference type="ARBA" id="ARBA00023136"/>
    </source>
</evidence>
<keyword evidence="6 11" id="KW-0297">G-protein coupled receptor</keyword>
<feature type="transmembrane region" description="Helical" evidence="13">
    <location>
        <begin position="764"/>
        <end position="785"/>
    </location>
</feature>
<feature type="transmembrane region" description="Helical" evidence="13">
    <location>
        <begin position="586"/>
        <end position="613"/>
    </location>
</feature>
<keyword evidence="5 13" id="KW-1133">Transmembrane helix</keyword>
<evidence type="ECO:0000256" key="6">
    <source>
        <dbReference type="ARBA" id="ARBA00023040"/>
    </source>
</evidence>
<dbReference type="Pfam" id="PF00001">
    <property type="entry name" value="7tm_1"/>
    <property type="match status" value="1"/>
</dbReference>
<feature type="transmembrane region" description="Helical" evidence="13">
    <location>
        <begin position="703"/>
        <end position="723"/>
    </location>
</feature>
<dbReference type="PROSITE" id="PS50262">
    <property type="entry name" value="G_PROTEIN_RECEP_F1_2"/>
    <property type="match status" value="1"/>
</dbReference>
<dbReference type="CDD" id="cd15063">
    <property type="entry name" value="7tmA_Octopamine_R"/>
    <property type="match status" value="1"/>
</dbReference>
<dbReference type="SUPFAM" id="SSF81321">
    <property type="entry name" value="Family A G protein-coupled receptor-like"/>
    <property type="match status" value="1"/>
</dbReference>
<dbReference type="Gene3D" id="1.20.1070.10">
    <property type="entry name" value="Rhodopsin 7-helix transmembrane proteins"/>
    <property type="match status" value="1"/>
</dbReference>
<comment type="caution">
    <text evidence="15">The sequence shown here is derived from an EMBL/GenBank/DDBJ whole genome shotgun (WGS) entry which is preliminary data.</text>
</comment>
<gene>
    <name evidence="15" type="ORF">CLODIP_2_CD15070</name>
</gene>
<feature type="domain" description="G-protein coupled receptors family 1 profile" evidence="14">
    <location>
        <begin position="603"/>
        <end position="988"/>
    </location>
</feature>
<dbReference type="PROSITE" id="PS00631">
    <property type="entry name" value="CYTOSOL_AP"/>
    <property type="match status" value="1"/>
</dbReference>
<dbReference type="SUPFAM" id="SSF53187">
    <property type="entry name" value="Zn-dependent exopeptidases"/>
    <property type="match status" value="1"/>
</dbReference>
<evidence type="ECO:0000256" key="10">
    <source>
        <dbReference type="ARBA" id="ARBA00023224"/>
    </source>
</evidence>
<reference evidence="15 16" key="1">
    <citation type="submission" date="2020-04" db="EMBL/GenBank/DDBJ databases">
        <authorList>
            <person name="Alioto T."/>
            <person name="Alioto T."/>
            <person name="Gomez Garrido J."/>
        </authorList>
    </citation>
    <scope>NUCLEOTIDE SEQUENCE [LARGE SCALE GENOMIC DNA]</scope>
</reference>
<protein>
    <recommendedName>
        <fullName evidence="14">G-protein coupled receptors family 1 profile domain-containing protein</fullName>
    </recommendedName>
</protein>
<feature type="transmembrane region" description="Helical" evidence="13">
    <location>
        <begin position="936"/>
        <end position="956"/>
    </location>
</feature>
<evidence type="ECO:0000256" key="1">
    <source>
        <dbReference type="ARBA" id="ARBA00004651"/>
    </source>
</evidence>
<dbReference type="Proteomes" id="UP000494165">
    <property type="component" value="Unassembled WGS sequence"/>
</dbReference>
<comment type="similarity">
    <text evidence="2 11">Belongs to the G-protein coupled receptor 1 family.</text>
</comment>
<evidence type="ECO:0000256" key="9">
    <source>
        <dbReference type="ARBA" id="ARBA00023180"/>
    </source>
</evidence>
<organism evidence="15 16">
    <name type="scientific">Cloeon dipterum</name>
    <dbReference type="NCBI Taxonomy" id="197152"/>
    <lineage>
        <taxon>Eukaryota</taxon>
        <taxon>Metazoa</taxon>
        <taxon>Ecdysozoa</taxon>
        <taxon>Arthropoda</taxon>
        <taxon>Hexapoda</taxon>
        <taxon>Insecta</taxon>
        <taxon>Pterygota</taxon>
        <taxon>Palaeoptera</taxon>
        <taxon>Ephemeroptera</taxon>
        <taxon>Pisciforma</taxon>
        <taxon>Baetidae</taxon>
        <taxon>Cloeon</taxon>
    </lineage>
</organism>
<dbReference type="GO" id="GO:0070006">
    <property type="term" value="F:metalloaminopeptidase activity"/>
    <property type="evidence" value="ECO:0007669"/>
    <property type="project" value="InterPro"/>
</dbReference>
<evidence type="ECO:0000256" key="2">
    <source>
        <dbReference type="ARBA" id="ARBA00010663"/>
    </source>
</evidence>
<evidence type="ECO:0000259" key="14">
    <source>
        <dbReference type="PROSITE" id="PS50262"/>
    </source>
</evidence>
<feature type="region of interest" description="Disordered" evidence="12">
    <location>
        <begin position="1019"/>
        <end position="1054"/>
    </location>
</feature>
<evidence type="ECO:0000256" key="8">
    <source>
        <dbReference type="ARBA" id="ARBA00023170"/>
    </source>
</evidence>
<feature type="region of interest" description="Disordered" evidence="12">
    <location>
        <begin position="530"/>
        <end position="565"/>
    </location>
</feature>
<dbReference type="InterPro" id="IPR000276">
    <property type="entry name" value="GPCR_Rhodpsn"/>
</dbReference>
<dbReference type="GO" id="GO:0005886">
    <property type="term" value="C:plasma membrane"/>
    <property type="evidence" value="ECO:0007669"/>
    <property type="project" value="UniProtKB-SubCell"/>
</dbReference>
<dbReference type="GO" id="GO:0004930">
    <property type="term" value="F:G protein-coupled receptor activity"/>
    <property type="evidence" value="ECO:0007669"/>
    <property type="project" value="UniProtKB-KW"/>
</dbReference>
<feature type="compositionally biased region" description="Basic residues" evidence="12">
    <location>
        <begin position="530"/>
        <end position="553"/>
    </location>
</feature>
<keyword evidence="7 13" id="KW-0472">Membrane</keyword>
<keyword evidence="4 11" id="KW-0812">Transmembrane</keyword>
<evidence type="ECO:0000256" key="4">
    <source>
        <dbReference type="ARBA" id="ARBA00022692"/>
    </source>
</evidence>
<keyword evidence="3" id="KW-1003">Cell membrane</keyword>
<dbReference type="EMBL" id="CADEPI010000087">
    <property type="protein sequence ID" value="CAB3373605.1"/>
    <property type="molecule type" value="Genomic_DNA"/>
</dbReference>
<evidence type="ECO:0000256" key="13">
    <source>
        <dbReference type="SAM" id="Phobius"/>
    </source>
</evidence>
<evidence type="ECO:0000256" key="12">
    <source>
        <dbReference type="SAM" id="MobiDB-lite"/>
    </source>
</evidence>
<dbReference type="PANTHER" id="PTHR24248:SF174">
    <property type="entry name" value="TYRAMINE_OCTOPAMINE RECEPTOR"/>
    <property type="match status" value="1"/>
</dbReference>
<feature type="transmembrane region" description="Helical" evidence="13">
    <location>
        <begin position="660"/>
        <end position="682"/>
    </location>
</feature>
<feature type="compositionally biased region" description="Gly residues" evidence="12">
    <location>
        <begin position="829"/>
        <end position="839"/>
    </location>
</feature>
<dbReference type="PRINTS" id="PR00237">
    <property type="entry name" value="GPCRRHODOPSN"/>
</dbReference>
<accession>A0A8S1D0A8</accession>
<keyword evidence="8 11" id="KW-0675">Receptor</keyword>
<feature type="compositionally biased region" description="Basic residues" evidence="12">
    <location>
        <begin position="1021"/>
        <end position="1032"/>
    </location>
</feature>
<dbReference type="GO" id="GO:0046872">
    <property type="term" value="F:metal ion binding"/>
    <property type="evidence" value="ECO:0007669"/>
    <property type="project" value="InterPro"/>
</dbReference>
<evidence type="ECO:0000313" key="16">
    <source>
        <dbReference type="Proteomes" id="UP000494165"/>
    </source>
</evidence>